<reference evidence="1" key="1">
    <citation type="submission" date="2021-12" db="EMBL/GenBank/DDBJ databases">
        <authorList>
            <person name="King R."/>
        </authorList>
    </citation>
    <scope>NUCLEOTIDE SEQUENCE</scope>
</reference>
<keyword evidence="2" id="KW-1185">Reference proteome</keyword>
<gene>
    <name evidence="1" type="ORF">CINC_LOCUS12823</name>
</gene>
<evidence type="ECO:0000313" key="2">
    <source>
        <dbReference type="Proteomes" id="UP001154114"/>
    </source>
</evidence>
<accession>A0A9N8PZV3</accession>
<protein>
    <submittedName>
        <fullName evidence="1">Uncharacterized protein</fullName>
    </submittedName>
</protein>
<dbReference type="Proteomes" id="UP001154114">
    <property type="component" value="Chromosome 8"/>
</dbReference>
<organism evidence="1 2">
    <name type="scientific">Chrysodeixis includens</name>
    <name type="common">Soybean looper</name>
    <name type="synonym">Pseudoplusia includens</name>
    <dbReference type="NCBI Taxonomy" id="689277"/>
    <lineage>
        <taxon>Eukaryota</taxon>
        <taxon>Metazoa</taxon>
        <taxon>Ecdysozoa</taxon>
        <taxon>Arthropoda</taxon>
        <taxon>Hexapoda</taxon>
        <taxon>Insecta</taxon>
        <taxon>Pterygota</taxon>
        <taxon>Neoptera</taxon>
        <taxon>Endopterygota</taxon>
        <taxon>Lepidoptera</taxon>
        <taxon>Glossata</taxon>
        <taxon>Ditrysia</taxon>
        <taxon>Noctuoidea</taxon>
        <taxon>Noctuidae</taxon>
        <taxon>Plusiinae</taxon>
        <taxon>Chrysodeixis</taxon>
    </lineage>
</organism>
<proteinExistence type="predicted"/>
<sequence length="129" mass="14117">MPPCIFIGVIVSYHIVPTLDHGQRYSTPRTPYNPVPYACAPQDQGASGDLGSVNKGPVLCALGPLWTPQAQRGTFLKRHHVDLAQSSRGLTSRRQICAIPRPTSTSAPPAACRRRRLVPKNARPRDELL</sequence>
<dbReference type="AlphaFoldDB" id="A0A9N8PZV3"/>
<evidence type="ECO:0000313" key="1">
    <source>
        <dbReference type="EMBL" id="CAD0198551.1"/>
    </source>
</evidence>
<dbReference type="EMBL" id="LR824011">
    <property type="protein sequence ID" value="CAD0198551.1"/>
    <property type="molecule type" value="Genomic_DNA"/>
</dbReference>
<name>A0A9N8PZV3_CHRIL</name>